<feature type="domain" description="PDZ" evidence="2">
    <location>
        <begin position="326"/>
        <end position="398"/>
    </location>
</feature>
<proteinExistence type="predicted"/>
<dbReference type="Gene3D" id="2.30.42.10">
    <property type="match status" value="1"/>
</dbReference>
<comment type="caution">
    <text evidence="3">The sequence shown here is derived from an EMBL/GenBank/DDBJ whole genome shotgun (WGS) entry which is preliminary data.</text>
</comment>
<feature type="signal peptide" evidence="1">
    <location>
        <begin position="1"/>
        <end position="21"/>
    </location>
</feature>
<dbReference type="InterPro" id="IPR007484">
    <property type="entry name" value="Peptidase_M28"/>
</dbReference>
<dbReference type="Pfam" id="PF04389">
    <property type="entry name" value="Peptidase_M28"/>
    <property type="match status" value="1"/>
</dbReference>
<dbReference type="InterPro" id="IPR001478">
    <property type="entry name" value="PDZ"/>
</dbReference>
<dbReference type="RefSeq" id="WP_316660479.1">
    <property type="nucleotide sequence ID" value="NZ_JAWHTF010000001.1"/>
</dbReference>
<evidence type="ECO:0000259" key="2">
    <source>
        <dbReference type="SMART" id="SM00228"/>
    </source>
</evidence>
<dbReference type="SUPFAM" id="SSF50156">
    <property type="entry name" value="PDZ domain-like"/>
    <property type="match status" value="1"/>
</dbReference>
<reference evidence="3 4" key="1">
    <citation type="submission" date="2023-10" db="EMBL/GenBank/DDBJ databases">
        <title>Marimonas sp. nov. isolated from tidal mud flat.</title>
        <authorList>
            <person name="Jaincy N.J."/>
            <person name="Srinivasan S."/>
            <person name="Lee S.-S."/>
        </authorList>
    </citation>
    <scope>NUCLEOTIDE SEQUENCE [LARGE SCALE GENOMIC DNA]</scope>
    <source>
        <strain evidence="3 4">MJ-SS3</strain>
    </source>
</reference>
<dbReference type="PROSITE" id="PS51257">
    <property type="entry name" value="PROKAR_LIPOPROTEIN"/>
    <property type="match status" value="1"/>
</dbReference>
<dbReference type="PANTHER" id="PTHR12147:SF26">
    <property type="entry name" value="PEPTIDASE M28 DOMAIN-CONTAINING PROTEIN"/>
    <property type="match status" value="1"/>
</dbReference>
<dbReference type="Gene3D" id="3.40.630.10">
    <property type="entry name" value="Zn peptidases"/>
    <property type="match status" value="1"/>
</dbReference>
<dbReference type="Pfam" id="PF13180">
    <property type="entry name" value="PDZ_2"/>
    <property type="match status" value="1"/>
</dbReference>
<accession>A0ABU3U2V2</accession>
<dbReference type="InterPro" id="IPR045175">
    <property type="entry name" value="M28_fam"/>
</dbReference>
<sequence length="407" mass="44910">MKKISLLVLFISLLGCENAYVPENKIKEDVTFLANDGLEGRQTGTEGEKRAAEYIAQRFTDIGLMAKGTNNYFQEFSFKPKTNPHQKVTYSAEGDSTITGTNVIGFIDNEAENTIIIGAHYDHLGYGAEGSLYRGSEKAIHNGADDNASGVAVMLNLAGKLKTSNPNNNYLFIAFSGEEMGLLGSNYFTKNASIDLTKANYMLNMDMVGRLKQDSTLAVYGVGTSPILKQIVTSNNKSFKIIENESGVGPSDHTSFYNSDIPVLHFFTGQHEDYHKPSDDSNKLNYKGMETISNYIYNIITDLDDNGKLAFRKTKNESEETPRFKVGLGVVPDYLFDGEGMRIDGISEDKPAQRAGLQKGDIVIKLGDSTITDLMSYMRSLSVFEKGDKTTVVVERNGKEVEAEIKF</sequence>
<evidence type="ECO:0000256" key="1">
    <source>
        <dbReference type="SAM" id="SignalP"/>
    </source>
</evidence>
<dbReference type="CDD" id="cd05663">
    <property type="entry name" value="M28_like_PA_PDZ_associated"/>
    <property type="match status" value="1"/>
</dbReference>
<dbReference type="SUPFAM" id="SSF53187">
    <property type="entry name" value="Zn-dependent exopeptidases"/>
    <property type="match status" value="1"/>
</dbReference>
<dbReference type="PANTHER" id="PTHR12147">
    <property type="entry name" value="METALLOPEPTIDASE M28 FAMILY MEMBER"/>
    <property type="match status" value="1"/>
</dbReference>
<dbReference type="InterPro" id="IPR036034">
    <property type="entry name" value="PDZ_sf"/>
</dbReference>
<evidence type="ECO:0000313" key="4">
    <source>
        <dbReference type="Proteomes" id="UP001268651"/>
    </source>
</evidence>
<dbReference type="Proteomes" id="UP001268651">
    <property type="component" value="Unassembled WGS sequence"/>
</dbReference>
<keyword evidence="4" id="KW-1185">Reference proteome</keyword>
<protein>
    <submittedName>
        <fullName evidence="3">M28 family peptidase</fullName>
    </submittedName>
</protein>
<name>A0ABU3U2V2_9FLAO</name>
<evidence type="ECO:0000313" key="3">
    <source>
        <dbReference type="EMBL" id="MDU8884718.1"/>
    </source>
</evidence>
<keyword evidence="1" id="KW-0732">Signal</keyword>
<gene>
    <name evidence="3" type="ORF">RXV94_01005</name>
</gene>
<dbReference type="EMBL" id="JAWHTF010000001">
    <property type="protein sequence ID" value="MDU8884718.1"/>
    <property type="molecule type" value="Genomic_DNA"/>
</dbReference>
<dbReference type="SMART" id="SM00228">
    <property type="entry name" value="PDZ"/>
    <property type="match status" value="1"/>
</dbReference>
<organism evidence="3 4">
    <name type="scientific">Gilvirhabdus luticola</name>
    <dbReference type="NCBI Taxonomy" id="3079858"/>
    <lineage>
        <taxon>Bacteria</taxon>
        <taxon>Pseudomonadati</taxon>
        <taxon>Bacteroidota</taxon>
        <taxon>Flavobacteriia</taxon>
        <taxon>Flavobacteriales</taxon>
        <taxon>Flavobacteriaceae</taxon>
        <taxon>Gilvirhabdus</taxon>
    </lineage>
</organism>
<feature type="chain" id="PRO_5046944207" evidence="1">
    <location>
        <begin position="22"/>
        <end position="407"/>
    </location>
</feature>